<feature type="region of interest" description="Disordered" evidence="1">
    <location>
        <begin position="146"/>
        <end position="234"/>
    </location>
</feature>
<sequence length="307" mass="32664">MRLPSFTKHSSKGTSSKDSVATGDTLPGTGTDDHATATKPTTKLANESSSPFTITCIRCGTVLSVYITTKRIEEIQQAGNSELNKHQRRCEGPRRSPSQTGRSAAAPTSSKDAPTASLWNKPRASSENATATFDANGAFLKRVTAAGDSRSSSSMPPTAVPSNMARASKRDKTTTDHAGARAAKRPTTADRSRPSFVAPSTSSGPSRSTGPSHSARSFGTARPAKPARAPSYTDFYQREIEATKRAREEEEARAAAALAVHRGRKRGPEVPIEKDAGAMDEVMASIYNGKAKAEDEAERNVKKQRTA</sequence>
<organism evidence="3">
    <name type="scientific">Schizophyllum commune (strain H4-8 / FGSC 9210)</name>
    <name type="common">Split gill fungus</name>
    <dbReference type="NCBI Taxonomy" id="578458"/>
    <lineage>
        <taxon>Eukaryota</taxon>
        <taxon>Fungi</taxon>
        <taxon>Dikarya</taxon>
        <taxon>Basidiomycota</taxon>
        <taxon>Agaricomycotina</taxon>
        <taxon>Agaricomycetes</taxon>
        <taxon>Agaricomycetidae</taxon>
        <taxon>Agaricales</taxon>
        <taxon>Schizophyllaceae</taxon>
        <taxon>Schizophyllum</taxon>
    </lineage>
</organism>
<dbReference type="HOGENOM" id="CLU_906600_0_0_1"/>
<dbReference type="Proteomes" id="UP000007431">
    <property type="component" value="Unassembled WGS sequence"/>
</dbReference>
<feature type="region of interest" description="Disordered" evidence="1">
    <location>
        <begin position="1"/>
        <end position="47"/>
    </location>
</feature>
<dbReference type="KEGG" id="scm:SCHCO_02682117"/>
<feature type="compositionally biased region" description="Basic and acidic residues" evidence="1">
    <location>
        <begin position="168"/>
        <end position="179"/>
    </location>
</feature>
<feature type="region of interest" description="Disordered" evidence="1">
    <location>
        <begin position="79"/>
        <end position="128"/>
    </location>
</feature>
<gene>
    <name evidence="2" type="ORF">SCHCODRAFT_106289</name>
</gene>
<feature type="compositionally biased region" description="Low complexity" evidence="1">
    <location>
        <begin position="199"/>
        <end position="214"/>
    </location>
</feature>
<dbReference type="RefSeq" id="XP_003035508.1">
    <property type="nucleotide sequence ID" value="XM_003035462.1"/>
</dbReference>
<dbReference type="OrthoDB" id="10450012at2759"/>
<evidence type="ECO:0000256" key="1">
    <source>
        <dbReference type="SAM" id="MobiDB-lite"/>
    </source>
</evidence>
<protein>
    <submittedName>
        <fullName evidence="2">Uncharacterized protein</fullName>
    </submittedName>
</protein>
<evidence type="ECO:0000313" key="3">
    <source>
        <dbReference type="Proteomes" id="UP000007431"/>
    </source>
</evidence>
<proteinExistence type="predicted"/>
<dbReference type="AlphaFoldDB" id="D8PUM8"/>
<feature type="compositionally biased region" description="Polar residues" evidence="1">
    <location>
        <begin position="96"/>
        <end position="112"/>
    </location>
</feature>
<reference evidence="2 3" key="1">
    <citation type="journal article" date="2010" name="Nat. Biotechnol.">
        <title>Genome sequence of the model mushroom Schizophyllum commune.</title>
        <authorList>
            <person name="Ohm R.A."/>
            <person name="de Jong J.F."/>
            <person name="Lugones L.G."/>
            <person name="Aerts A."/>
            <person name="Kothe E."/>
            <person name="Stajich J.E."/>
            <person name="de Vries R.P."/>
            <person name="Record E."/>
            <person name="Levasseur A."/>
            <person name="Baker S.E."/>
            <person name="Bartholomew K.A."/>
            <person name="Coutinho P.M."/>
            <person name="Erdmann S."/>
            <person name="Fowler T.J."/>
            <person name="Gathman A.C."/>
            <person name="Lombard V."/>
            <person name="Henrissat B."/>
            <person name="Knabe N."/>
            <person name="Kuees U."/>
            <person name="Lilly W.W."/>
            <person name="Lindquist E."/>
            <person name="Lucas S."/>
            <person name="Magnuson J.K."/>
            <person name="Piumi F."/>
            <person name="Raudaskoski M."/>
            <person name="Salamov A."/>
            <person name="Schmutz J."/>
            <person name="Schwarze F.W.M.R."/>
            <person name="vanKuyk P.A."/>
            <person name="Horton J.S."/>
            <person name="Grigoriev I.V."/>
            <person name="Woesten H.A.B."/>
        </authorList>
    </citation>
    <scope>NUCLEOTIDE SEQUENCE [LARGE SCALE GENOMIC DNA]</scope>
    <source>
        <strain evidence="3">H4-8 / FGSC 9210</strain>
    </source>
</reference>
<dbReference type="EMBL" id="GL377303">
    <property type="protein sequence ID" value="EFJ00606.1"/>
    <property type="molecule type" value="Genomic_DNA"/>
</dbReference>
<feature type="compositionally biased region" description="Polar residues" evidence="1">
    <location>
        <begin position="38"/>
        <end position="47"/>
    </location>
</feature>
<accession>D8PUM8</accession>
<dbReference type="InParanoid" id="D8PUM8"/>
<evidence type="ECO:0000313" key="2">
    <source>
        <dbReference type="EMBL" id="EFJ00606.1"/>
    </source>
</evidence>
<dbReference type="GeneID" id="9586932"/>
<name>D8PUM8_SCHCM</name>
<dbReference type="VEuPathDB" id="FungiDB:SCHCODRAFT_02682117"/>
<feature type="non-terminal residue" evidence="2">
    <location>
        <position position="307"/>
    </location>
</feature>
<feature type="compositionally biased region" description="Basic and acidic residues" evidence="1">
    <location>
        <begin position="83"/>
        <end position="94"/>
    </location>
</feature>
<keyword evidence="3" id="KW-1185">Reference proteome</keyword>